<evidence type="ECO:0000256" key="2">
    <source>
        <dbReference type="SAM" id="MobiDB-lite"/>
    </source>
</evidence>
<feature type="region of interest" description="Disordered" evidence="2">
    <location>
        <begin position="172"/>
        <end position="214"/>
    </location>
</feature>
<reference evidence="6" key="1">
    <citation type="submission" date="2015-02" db="EMBL/GenBank/DDBJ databases">
        <title>Draft Genome of Frankia sp. CpI1-S.</title>
        <authorList>
            <person name="Oshone R.T."/>
            <person name="Ngom M."/>
            <person name="Ghodhbane-Gtari F."/>
            <person name="Gtari M."/>
            <person name="Morris K."/>
            <person name="Thomas K."/>
            <person name="Sen A."/>
            <person name="Tisa L.S."/>
        </authorList>
    </citation>
    <scope>NUCLEOTIDE SEQUENCE [LARGE SCALE GENOMIC DNA]</scope>
    <source>
        <strain evidence="6">CpI1-S</strain>
    </source>
</reference>
<evidence type="ECO:0000313" key="6">
    <source>
        <dbReference type="Proteomes" id="UP000032545"/>
    </source>
</evidence>
<feature type="compositionally biased region" description="Gly residues" evidence="2">
    <location>
        <begin position="178"/>
        <end position="208"/>
    </location>
</feature>
<dbReference type="InterPro" id="IPR046373">
    <property type="entry name" value="Acyl-CoA_Oxase/DH_mid-dom_sf"/>
</dbReference>
<reference evidence="5 6" key="2">
    <citation type="journal article" date="2016" name="Genome Announc.">
        <title>Permanent Draft Genome Sequences for Two Variants of Frankia sp. Strain CpI1, the First Frankia Strain Isolated from Root Nodules of Comptonia peregrina.</title>
        <authorList>
            <person name="Oshone R."/>
            <person name="Hurst S.G.IV."/>
            <person name="Abebe-Akele F."/>
            <person name="Simpson S."/>
            <person name="Morris K."/>
            <person name="Thomas W.K."/>
            <person name="Tisa L.S."/>
        </authorList>
    </citation>
    <scope>NUCLEOTIDE SEQUENCE [LARGE SCALE GENOMIC DNA]</scope>
    <source>
        <strain evidence="6">CpI1-S</strain>
    </source>
</reference>
<dbReference type="RefSeq" id="WP_044886811.1">
    <property type="nucleotide sequence ID" value="NZ_JYFN01000037.1"/>
</dbReference>
<protein>
    <submittedName>
        <fullName evidence="5">Acyl-CoA dehydrogenase</fullName>
    </submittedName>
</protein>
<gene>
    <name evidence="5" type="ORF">FF36_04268</name>
</gene>
<sequence length="438" mass="45286">MSWSGSAHSHEETTEWLSRVEKVTPVLVRHREQAERERVTPPAVIAALRDQNIHRMWVSPSFGGGGVSVRTGSAVLQALARVDASVAWQMGVQGVISRMSDYLPEQVACQLFQDSDGLVVGGINPSGQAEPVPGGYRLRGRWSFASGSTHADWLVCASLVTEVDPAAEEGLVLAPDSAGGGPAGGGPSGGSPSGGSPAAGGPPGGDPAGGDPATAATARTRMLFVPADAVRFDDDWFTTGLRGTGSVSFTVDDQFVPEEFTVDGGLLRRPPAARPSRGYPIAYYDFGPFTTASTILGIAQDALSAFPGIAVGTVPARGTQTLGSSHTVQAGLARAAALVRSAELLLEDAANHASLRCLIGGEELSALIRLAAATVGENTVKAVDSLHSMAGTRALGSGGRLDRCLRDVHSAAAHITLSPMNFEMVGAYLLGGSLLMRR</sequence>
<dbReference type="Pfam" id="PF02771">
    <property type="entry name" value="Acyl-CoA_dh_N"/>
    <property type="match status" value="1"/>
</dbReference>
<evidence type="ECO:0000259" key="4">
    <source>
        <dbReference type="Pfam" id="PF08028"/>
    </source>
</evidence>
<dbReference type="OrthoDB" id="3402961at2"/>
<dbReference type="InterPro" id="IPR009100">
    <property type="entry name" value="AcylCoA_DH/oxidase_NM_dom_sf"/>
</dbReference>
<feature type="domain" description="Acyl-CoA dehydrogenase C-terminal" evidence="4">
    <location>
        <begin position="291"/>
        <end position="418"/>
    </location>
</feature>
<dbReference type="InterPro" id="IPR013786">
    <property type="entry name" value="AcylCoA_DH/ox_N"/>
</dbReference>
<dbReference type="SUPFAM" id="SSF56645">
    <property type="entry name" value="Acyl-CoA dehydrogenase NM domain-like"/>
    <property type="match status" value="2"/>
</dbReference>
<name>A0A0D8BB14_9ACTN</name>
<evidence type="ECO:0000256" key="1">
    <source>
        <dbReference type="ARBA" id="ARBA00023002"/>
    </source>
</evidence>
<dbReference type="Gene3D" id="1.10.540.10">
    <property type="entry name" value="Acyl-CoA dehydrogenase/oxidase, N-terminal domain"/>
    <property type="match status" value="1"/>
</dbReference>
<dbReference type="GO" id="GO:0050660">
    <property type="term" value="F:flavin adenine dinucleotide binding"/>
    <property type="evidence" value="ECO:0007669"/>
    <property type="project" value="InterPro"/>
</dbReference>
<dbReference type="Gene3D" id="2.40.110.10">
    <property type="entry name" value="Butyryl-CoA Dehydrogenase, subunit A, domain 2"/>
    <property type="match status" value="1"/>
</dbReference>
<dbReference type="GO" id="GO:0016627">
    <property type="term" value="F:oxidoreductase activity, acting on the CH-CH group of donors"/>
    <property type="evidence" value="ECO:0007669"/>
    <property type="project" value="InterPro"/>
</dbReference>
<dbReference type="Gene3D" id="1.20.140.10">
    <property type="entry name" value="Butyryl-CoA Dehydrogenase, subunit A, domain 3"/>
    <property type="match status" value="1"/>
</dbReference>
<accession>A0A0D8BB14</accession>
<evidence type="ECO:0000259" key="3">
    <source>
        <dbReference type="Pfam" id="PF02771"/>
    </source>
</evidence>
<dbReference type="PIRSF" id="PIRSF016578">
    <property type="entry name" value="HsaA"/>
    <property type="match status" value="1"/>
</dbReference>
<comment type="caution">
    <text evidence="5">The sequence shown here is derived from an EMBL/GenBank/DDBJ whole genome shotgun (WGS) entry which is preliminary data.</text>
</comment>
<proteinExistence type="predicted"/>
<keyword evidence="1" id="KW-0560">Oxidoreductase</keyword>
<dbReference type="InterPro" id="IPR013107">
    <property type="entry name" value="Acyl-CoA_DH_C"/>
</dbReference>
<dbReference type="PATRIC" id="fig|1502723.3.peg.3987"/>
<dbReference type="InterPro" id="IPR037069">
    <property type="entry name" value="AcylCoA_DH/ox_N_sf"/>
</dbReference>
<dbReference type="Pfam" id="PF08028">
    <property type="entry name" value="Acyl-CoA_dh_2"/>
    <property type="match status" value="1"/>
</dbReference>
<feature type="domain" description="Acyl-CoA dehydrogenase/oxidase N-terminal" evidence="3">
    <location>
        <begin position="27"/>
        <end position="95"/>
    </location>
</feature>
<dbReference type="AlphaFoldDB" id="A0A0D8BB14"/>
<dbReference type="InterPro" id="IPR036250">
    <property type="entry name" value="AcylCo_DH-like_C"/>
</dbReference>
<keyword evidence="6" id="KW-1185">Reference proteome</keyword>
<dbReference type="EMBL" id="JYFN01000037">
    <property type="protein sequence ID" value="KJE21458.1"/>
    <property type="molecule type" value="Genomic_DNA"/>
</dbReference>
<dbReference type="SUPFAM" id="SSF47203">
    <property type="entry name" value="Acyl-CoA dehydrogenase C-terminal domain-like"/>
    <property type="match status" value="1"/>
</dbReference>
<organism evidence="5 6">
    <name type="scientific">Frankia torreyi</name>
    <dbReference type="NCBI Taxonomy" id="1856"/>
    <lineage>
        <taxon>Bacteria</taxon>
        <taxon>Bacillati</taxon>
        <taxon>Actinomycetota</taxon>
        <taxon>Actinomycetes</taxon>
        <taxon>Frankiales</taxon>
        <taxon>Frankiaceae</taxon>
        <taxon>Frankia</taxon>
    </lineage>
</organism>
<dbReference type="Proteomes" id="UP000032545">
    <property type="component" value="Unassembled WGS sequence"/>
</dbReference>
<evidence type="ECO:0000313" key="5">
    <source>
        <dbReference type="EMBL" id="KJE21458.1"/>
    </source>
</evidence>